<dbReference type="InterPro" id="IPR011701">
    <property type="entry name" value="MFS"/>
</dbReference>
<dbReference type="EMBL" id="BAAAZN010000003">
    <property type="protein sequence ID" value="GAA3535618.1"/>
    <property type="molecule type" value="Genomic_DNA"/>
</dbReference>
<accession>A0ABP6VID1</accession>
<feature type="transmembrane region" description="Helical" evidence="5">
    <location>
        <begin position="96"/>
        <end position="114"/>
    </location>
</feature>
<proteinExistence type="predicted"/>
<feature type="transmembrane region" description="Helical" evidence="5">
    <location>
        <begin position="275"/>
        <end position="295"/>
    </location>
</feature>
<evidence type="ECO:0000256" key="5">
    <source>
        <dbReference type="SAM" id="Phobius"/>
    </source>
</evidence>
<keyword evidence="3 5" id="KW-1133">Transmembrane helix</keyword>
<comment type="caution">
    <text evidence="7">The sequence shown here is derived from an EMBL/GenBank/DDBJ whole genome shotgun (WGS) entry which is preliminary data.</text>
</comment>
<comment type="subcellular location">
    <subcellularLocation>
        <location evidence="1">Cell membrane</location>
        <topology evidence="1">Multi-pass membrane protein</topology>
    </subcellularLocation>
</comment>
<keyword evidence="2 5" id="KW-0812">Transmembrane</keyword>
<dbReference type="RefSeq" id="WP_344857630.1">
    <property type="nucleotide sequence ID" value="NZ_BAAAZN010000003.1"/>
</dbReference>
<feature type="transmembrane region" description="Helical" evidence="5">
    <location>
        <begin position="185"/>
        <end position="204"/>
    </location>
</feature>
<evidence type="ECO:0000313" key="8">
    <source>
        <dbReference type="Proteomes" id="UP001500689"/>
    </source>
</evidence>
<evidence type="ECO:0000259" key="6">
    <source>
        <dbReference type="PROSITE" id="PS50850"/>
    </source>
</evidence>
<feature type="transmembrane region" description="Helical" evidence="5">
    <location>
        <begin position="238"/>
        <end position="263"/>
    </location>
</feature>
<feature type="transmembrane region" description="Helical" evidence="5">
    <location>
        <begin position="156"/>
        <end position="179"/>
    </location>
</feature>
<feature type="transmembrane region" description="Helical" evidence="5">
    <location>
        <begin position="307"/>
        <end position="325"/>
    </location>
</feature>
<feature type="transmembrane region" description="Helical" evidence="5">
    <location>
        <begin position="61"/>
        <end position="84"/>
    </location>
</feature>
<dbReference type="Gene3D" id="1.20.1250.20">
    <property type="entry name" value="MFS general substrate transporter like domains"/>
    <property type="match status" value="1"/>
</dbReference>
<feature type="transmembrane region" description="Helical" evidence="5">
    <location>
        <begin position="369"/>
        <end position="392"/>
    </location>
</feature>
<dbReference type="PANTHER" id="PTHR23528">
    <property type="match status" value="1"/>
</dbReference>
<keyword evidence="8" id="KW-1185">Reference proteome</keyword>
<dbReference type="PANTHER" id="PTHR23528:SF1">
    <property type="entry name" value="MAJOR FACILITATOR SUPERFAMILY (MFS) PROFILE DOMAIN-CONTAINING PROTEIN"/>
    <property type="match status" value="1"/>
</dbReference>
<feature type="transmembrane region" description="Helical" evidence="5">
    <location>
        <begin position="120"/>
        <end position="144"/>
    </location>
</feature>
<dbReference type="Pfam" id="PF07690">
    <property type="entry name" value="MFS_1"/>
    <property type="match status" value="1"/>
</dbReference>
<reference evidence="8" key="1">
    <citation type="journal article" date="2019" name="Int. J. Syst. Evol. Microbiol.">
        <title>The Global Catalogue of Microorganisms (GCM) 10K type strain sequencing project: providing services to taxonomists for standard genome sequencing and annotation.</title>
        <authorList>
            <consortium name="The Broad Institute Genomics Platform"/>
            <consortium name="The Broad Institute Genome Sequencing Center for Infectious Disease"/>
            <person name="Wu L."/>
            <person name="Ma J."/>
        </authorList>
    </citation>
    <scope>NUCLEOTIDE SEQUENCE [LARGE SCALE GENOMIC DNA]</scope>
    <source>
        <strain evidence="8">JCM 16898</strain>
    </source>
</reference>
<evidence type="ECO:0000256" key="4">
    <source>
        <dbReference type="ARBA" id="ARBA00023136"/>
    </source>
</evidence>
<dbReference type="InterPro" id="IPR020846">
    <property type="entry name" value="MFS_dom"/>
</dbReference>
<feature type="transmembrane region" description="Helical" evidence="5">
    <location>
        <begin position="337"/>
        <end position="357"/>
    </location>
</feature>
<evidence type="ECO:0000256" key="2">
    <source>
        <dbReference type="ARBA" id="ARBA00022692"/>
    </source>
</evidence>
<dbReference type="InterPro" id="IPR036259">
    <property type="entry name" value="MFS_trans_sf"/>
</dbReference>
<dbReference type="SUPFAM" id="SSF103473">
    <property type="entry name" value="MFS general substrate transporter"/>
    <property type="match status" value="1"/>
</dbReference>
<dbReference type="PROSITE" id="PS50850">
    <property type="entry name" value="MFS"/>
    <property type="match status" value="1"/>
</dbReference>
<protein>
    <submittedName>
        <fullName evidence="7">MFS transporter</fullName>
    </submittedName>
</protein>
<organism evidence="7 8">
    <name type="scientific">Amycolatopsis ultiminotia</name>
    <dbReference type="NCBI Taxonomy" id="543629"/>
    <lineage>
        <taxon>Bacteria</taxon>
        <taxon>Bacillati</taxon>
        <taxon>Actinomycetota</taxon>
        <taxon>Actinomycetes</taxon>
        <taxon>Pseudonocardiales</taxon>
        <taxon>Pseudonocardiaceae</taxon>
        <taxon>Amycolatopsis</taxon>
    </lineage>
</organism>
<evidence type="ECO:0000256" key="3">
    <source>
        <dbReference type="ARBA" id="ARBA00022989"/>
    </source>
</evidence>
<evidence type="ECO:0000256" key="1">
    <source>
        <dbReference type="ARBA" id="ARBA00004651"/>
    </source>
</evidence>
<feature type="transmembrane region" description="Helical" evidence="5">
    <location>
        <begin position="398"/>
        <end position="416"/>
    </location>
</feature>
<keyword evidence="4 5" id="KW-0472">Membrane</keyword>
<sequence length="420" mass="43946">MSETTAAGLPAALAEPVERVRAGWMSLLFFANIALWLGVYAPIQVLLPQQAELLDGAHKEAVFGVVTGVGAAVALVANPAIGLLSDRTCSRFGRRHPWTVAGALLGAAGLLVLAEAPNVLLMTVGWCLVQAGLNGMLATLMSGIADRVPVRQRAQVGGLVGIAQMLGTVLGAVVVVVMLDLAGLPLGYAACAAIVLVGAAAFVLRTPDARLPVQFRPSGRLREVLANLWVSPRRHPDFAWAWGCHFMINLGNAFGTLYLLFFLKDAVHYPDPDSGLLIMMGLYGVALVIGALLAGHFSDASGRRKPYVLVSAAVMALAALLLVGWQTWPVALVASPLLGVGFGIYMAVALAMLTQVLPAAQDRAKDLGVVNIANSLPQVVAPLLTTLILRWLGGYPGLFAASAVATLLAAVLVTRVRAVR</sequence>
<evidence type="ECO:0000313" key="7">
    <source>
        <dbReference type="EMBL" id="GAA3535618.1"/>
    </source>
</evidence>
<feature type="domain" description="Major facilitator superfamily (MFS) profile" evidence="6">
    <location>
        <begin position="194"/>
        <end position="420"/>
    </location>
</feature>
<name>A0ABP6VID1_9PSEU</name>
<dbReference type="Proteomes" id="UP001500689">
    <property type="component" value="Unassembled WGS sequence"/>
</dbReference>
<feature type="transmembrane region" description="Helical" evidence="5">
    <location>
        <begin position="22"/>
        <end position="41"/>
    </location>
</feature>
<gene>
    <name evidence="7" type="ORF">GCM10022222_19070</name>
</gene>